<keyword evidence="1" id="KW-1133">Transmembrane helix</keyword>
<evidence type="ECO:0000256" key="1">
    <source>
        <dbReference type="SAM" id="Phobius"/>
    </source>
</evidence>
<proteinExistence type="predicted"/>
<sequence>MNKLKREVECLERGRFELERRRYNWRYHTCPKTIEKLNTLIKELADINYPYGMRCGLGSRDLNLQTVQLTLSKNCTGVYREEIKRNYVNGTKEIKSSKVIESGCSLVFSQGISGTIAVIFYPYKSEYLERHEDFVFLYTDLLPESITESFLEHCFAKFLLYVRFSSLYGYADNPNWLDKIKLKILLAKDIREKYKLSKKLINLDSKWLEILANIALSSVVASLITLFLNKT</sequence>
<protein>
    <submittedName>
        <fullName evidence="2">Uncharacterized protein</fullName>
    </submittedName>
</protein>
<evidence type="ECO:0000313" key="2">
    <source>
        <dbReference type="EMBL" id="MBC5853382.1"/>
    </source>
</evidence>
<dbReference type="RefSeq" id="WP_187027473.1">
    <property type="nucleotide sequence ID" value="NZ_JACRUP010000042.1"/>
</dbReference>
<evidence type="ECO:0000313" key="3">
    <source>
        <dbReference type="Proteomes" id="UP000615796"/>
    </source>
</evidence>
<dbReference type="Proteomes" id="UP000615796">
    <property type="component" value="Unassembled WGS sequence"/>
</dbReference>
<gene>
    <name evidence="2" type="ORF">H8Q88_21170</name>
</gene>
<keyword evidence="1" id="KW-0812">Transmembrane</keyword>
<keyword evidence="3" id="KW-1185">Reference proteome</keyword>
<keyword evidence="1" id="KW-0472">Membrane</keyword>
<dbReference type="AlphaFoldDB" id="A0A9X0UJC4"/>
<organism evidence="2 3">
    <name type="scientific">Vibrio metschnikovii</name>
    <dbReference type="NCBI Taxonomy" id="28172"/>
    <lineage>
        <taxon>Bacteria</taxon>
        <taxon>Pseudomonadati</taxon>
        <taxon>Pseudomonadota</taxon>
        <taxon>Gammaproteobacteria</taxon>
        <taxon>Vibrionales</taxon>
        <taxon>Vibrionaceae</taxon>
        <taxon>Vibrio</taxon>
    </lineage>
</organism>
<feature type="transmembrane region" description="Helical" evidence="1">
    <location>
        <begin position="207"/>
        <end position="228"/>
    </location>
</feature>
<reference evidence="2" key="1">
    <citation type="submission" date="2020-08" db="EMBL/GenBank/DDBJ databases">
        <title>Genome Sequencing and Pan-Genome Analysis of Migratory bird Vibrio Strains, Inner Mongolia.</title>
        <authorList>
            <person name="Zheng L."/>
        </authorList>
    </citation>
    <scope>NUCLEOTIDE SEQUENCE</scope>
    <source>
        <strain evidence="2">M13F</strain>
    </source>
</reference>
<comment type="caution">
    <text evidence="2">The sequence shown here is derived from an EMBL/GenBank/DDBJ whole genome shotgun (WGS) entry which is preliminary data.</text>
</comment>
<dbReference type="EMBL" id="JACRUP010000042">
    <property type="protein sequence ID" value="MBC5853382.1"/>
    <property type="molecule type" value="Genomic_DNA"/>
</dbReference>
<accession>A0A9X0UJC4</accession>
<name>A0A9X0UJC4_VIBME</name>